<dbReference type="EMBL" id="CAFBLS010000140">
    <property type="protein sequence ID" value="CAB4879550.1"/>
    <property type="molecule type" value="Genomic_DNA"/>
</dbReference>
<gene>
    <name evidence="1" type="ORF">UFOPK3402_01174</name>
</gene>
<protein>
    <submittedName>
        <fullName evidence="1">Unannotated protein</fullName>
    </submittedName>
</protein>
<organism evidence="1">
    <name type="scientific">freshwater metagenome</name>
    <dbReference type="NCBI Taxonomy" id="449393"/>
    <lineage>
        <taxon>unclassified sequences</taxon>
        <taxon>metagenomes</taxon>
        <taxon>ecological metagenomes</taxon>
    </lineage>
</organism>
<proteinExistence type="predicted"/>
<evidence type="ECO:0000313" key="1">
    <source>
        <dbReference type="EMBL" id="CAB4879550.1"/>
    </source>
</evidence>
<name>A0A6J7EE45_9ZZZZ</name>
<reference evidence="1" key="1">
    <citation type="submission" date="2020-05" db="EMBL/GenBank/DDBJ databases">
        <authorList>
            <person name="Chiriac C."/>
            <person name="Salcher M."/>
            <person name="Ghai R."/>
            <person name="Kavagutti S V."/>
        </authorList>
    </citation>
    <scope>NUCLEOTIDE SEQUENCE</scope>
</reference>
<dbReference type="AlphaFoldDB" id="A0A6J7EE45"/>
<sequence length="98" mass="10154">MIPVNIAIEIAPRRNSVVAAFLDLGGRNAGTPLETASMPVSAVVPDENARATTKTRANPANDASGMTCQSALSACISLPVASRNTATPIMMKIDAMKK</sequence>
<accession>A0A6J7EE45</accession>